<dbReference type="PROSITE" id="PS51755">
    <property type="entry name" value="OMPR_PHOB"/>
    <property type="match status" value="1"/>
</dbReference>
<accession>A0ABV1UX87</accession>
<evidence type="ECO:0000256" key="1">
    <source>
        <dbReference type="ARBA" id="ARBA00005820"/>
    </source>
</evidence>
<dbReference type="SUPFAM" id="SSF48452">
    <property type="entry name" value="TPR-like"/>
    <property type="match status" value="1"/>
</dbReference>
<dbReference type="SMART" id="SM01043">
    <property type="entry name" value="BTAD"/>
    <property type="match status" value="1"/>
</dbReference>
<dbReference type="InterPro" id="IPR051677">
    <property type="entry name" value="AfsR-DnrI-RedD_regulator"/>
</dbReference>
<reference evidence="8 9" key="1">
    <citation type="submission" date="2024-06" db="EMBL/GenBank/DDBJ databases">
        <title>The Natural Products Discovery Center: Release of the First 8490 Sequenced Strains for Exploring Actinobacteria Biosynthetic Diversity.</title>
        <authorList>
            <person name="Kalkreuter E."/>
            <person name="Kautsar S.A."/>
            <person name="Yang D."/>
            <person name="Bader C.D."/>
            <person name="Teijaro C.N."/>
            <person name="Fluegel L."/>
            <person name="Davis C.M."/>
            <person name="Simpson J.R."/>
            <person name="Lauterbach L."/>
            <person name="Steele A.D."/>
            <person name="Gui C."/>
            <person name="Meng S."/>
            <person name="Li G."/>
            <person name="Viehrig K."/>
            <person name="Ye F."/>
            <person name="Su P."/>
            <person name="Kiefer A.F."/>
            <person name="Nichols A."/>
            <person name="Cepeda A.J."/>
            <person name="Yan W."/>
            <person name="Fan B."/>
            <person name="Jiang Y."/>
            <person name="Adhikari A."/>
            <person name="Zheng C.-J."/>
            <person name="Schuster L."/>
            <person name="Cowan T.M."/>
            <person name="Smanski M.J."/>
            <person name="Chevrette M.G."/>
            <person name="De Carvalho L.P.S."/>
            <person name="Shen B."/>
        </authorList>
    </citation>
    <scope>NUCLEOTIDE SEQUENCE [LARGE SCALE GENOMIC DNA]</scope>
    <source>
        <strain evidence="8 9">NPDC000837</strain>
    </source>
</reference>
<dbReference type="SUPFAM" id="SSF52540">
    <property type="entry name" value="P-loop containing nucleoside triphosphate hydrolases"/>
    <property type="match status" value="1"/>
</dbReference>
<name>A0ABV1UX87_9ACTN</name>
<dbReference type="Proteomes" id="UP001445472">
    <property type="component" value="Unassembled WGS sequence"/>
</dbReference>
<dbReference type="EMBL" id="JBEPBX010000016">
    <property type="protein sequence ID" value="MER6615400.1"/>
    <property type="molecule type" value="Genomic_DNA"/>
</dbReference>
<evidence type="ECO:0000313" key="9">
    <source>
        <dbReference type="Proteomes" id="UP001445472"/>
    </source>
</evidence>
<dbReference type="InterPro" id="IPR027417">
    <property type="entry name" value="P-loop_NTPase"/>
</dbReference>
<comment type="similarity">
    <text evidence="1">Belongs to the AfsR/DnrI/RedD regulatory family.</text>
</comment>
<keyword evidence="5" id="KW-0804">Transcription</keyword>
<proteinExistence type="inferred from homology"/>
<feature type="domain" description="OmpR/PhoB-type" evidence="7">
    <location>
        <begin position="273"/>
        <end position="379"/>
    </location>
</feature>
<keyword evidence="4 6" id="KW-0238">DNA-binding</keyword>
<feature type="DNA-binding region" description="OmpR/PhoB-type" evidence="6">
    <location>
        <begin position="273"/>
        <end position="379"/>
    </location>
</feature>
<dbReference type="InterPro" id="IPR005158">
    <property type="entry name" value="BTAD"/>
</dbReference>
<comment type="caution">
    <text evidence="8">The sequence shown here is derived from an EMBL/GenBank/DDBJ whole genome shotgun (WGS) entry which is preliminary data.</text>
</comment>
<dbReference type="InterPro" id="IPR049945">
    <property type="entry name" value="AAA_22"/>
</dbReference>
<evidence type="ECO:0000256" key="4">
    <source>
        <dbReference type="ARBA" id="ARBA00023125"/>
    </source>
</evidence>
<dbReference type="Gene3D" id="1.25.40.10">
    <property type="entry name" value="Tetratricopeptide repeat domain"/>
    <property type="match status" value="1"/>
</dbReference>
<dbReference type="InterPro" id="IPR001867">
    <property type="entry name" value="OmpR/PhoB-type_DNA-bd"/>
</dbReference>
<keyword evidence="2" id="KW-0902">Two-component regulatory system</keyword>
<keyword evidence="9" id="KW-1185">Reference proteome</keyword>
<dbReference type="SMART" id="SM00862">
    <property type="entry name" value="Trans_reg_C"/>
    <property type="match status" value="1"/>
</dbReference>
<evidence type="ECO:0000256" key="2">
    <source>
        <dbReference type="ARBA" id="ARBA00023012"/>
    </source>
</evidence>
<dbReference type="PANTHER" id="PTHR35807:SF1">
    <property type="entry name" value="TRANSCRIPTIONAL REGULATOR REDD"/>
    <property type="match status" value="1"/>
</dbReference>
<dbReference type="SUPFAM" id="SSF46894">
    <property type="entry name" value="C-terminal effector domain of the bipartite response regulators"/>
    <property type="match status" value="1"/>
</dbReference>
<evidence type="ECO:0000256" key="5">
    <source>
        <dbReference type="ARBA" id="ARBA00023163"/>
    </source>
</evidence>
<dbReference type="InterPro" id="IPR036388">
    <property type="entry name" value="WH-like_DNA-bd_sf"/>
</dbReference>
<dbReference type="Gene3D" id="1.10.10.10">
    <property type="entry name" value="Winged helix-like DNA-binding domain superfamily/Winged helix DNA-binding domain"/>
    <property type="match status" value="1"/>
</dbReference>
<protein>
    <submittedName>
        <fullName evidence="8">BTAD domain-containing putative transcriptional regulator</fullName>
    </submittedName>
</protein>
<keyword evidence="3" id="KW-0805">Transcription regulation</keyword>
<dbReference type="InterPro" id="IPR011990">
    <property type="entry name" value="TPR-like_helical_dom_sf"/>
</dbReference>
<dbReference type="InterPro" id="IPR016032">
    <property type="entry name" value="Sig_transdc_resp-reg_C-effctor"/>
</dbReference>
<gene>
    <name evidence="8" type="ORF">ABT276_18940</name>
</gene>
<evidence type="ECO:0000256" key="3">
    <source>
        <dbReference type="ARBA" id="ARBA00023015"/>
    </source>
</evidence>
<dbReference type="PANTHER" id="PTHR35807">
    <property type="entry name" value="TRANSCRIPTIONAL REGULATOR REDD-RELATED"/>
    <property type="match status" value="1"/>
</dbReference>
<dbReference type="RefSeq" id="WP_351976978.1">
    <property type="nucleotide sequence ID" value="NZ_JBEPBX010000016.1"/>
</dbReference>
<dbReference type="Pfam" id="PF03704">
    <property type="entry name" value="BTAD"/>
    <property type="match status" value="1"/>
</dbReference>
<dbReference type="Pfam" id="PF13401">
    <property type="entry name" value="AAA_22"/>
    <property type="match status" value="1"/>
</dbReference>
<evidence type="ECO:0000256" key="6">
    <source>
        <dbReference type="PROSITE-ProRule" id="PRU01091"/>
    </source>
</evidence>
<dbReference type="Pfam" id="PF00486">
    <property type="entry name" value="Trans_reg_C"/>
    <property type="match status" value="1"/>
</dbReference>
<evidence type="ECO:0000313" key="8">
    <source>
        <dbReference type="EMBL" id="MER6615400.1"/>
    </source>
</evidence>
<evidence type="ECO:0000259" key="7">
    <source>
        <dbReference type="PROSITE" id="PS51755"/>
    </source>
</evidence>
<organism evidence="8 9">
    <name type="scientific">Streptomyces xantholiticus</name>
    <dbReference type="NCBI Taxonomy" id="68285"/>
    <lineage>
        <taxon>Bacteria</taxon>
        <taxon>Bacillati</taxon>
        <taxon>Actinomycetota</taxon>
        <taxon>Actinomycetes</taxon>
        <taxon>Kitasatosporales</taxon>
        <taxon>Streptomycetaceae</taxon>
        <taxon>Streptomyces</taxon>
    </lineage>
</organism>
<sequence length="516" mass="55542">MDKTVCQRLVPGLARGTAPLTLLVAPAGYGKTTLLTRAADAFPGTVLHWRPCRDTLGVPSLLASLGRQLELSDPVSVESVLLAVERRTDPVLLLVDGVHHVHGSPAEALLEELAVLAPPNLRLILAGRRMPALNLTRLELADTAVLRARELRLPESEIASVFPDAPELTRELAELTQGWPGVLRLSRPAVLAGRDPLESAALRTYLDREVLEALPPRLVRLMERGPDDPGSHDGADAPELAEEYGLETEVPLLRAHLARHCARKARHTGTPQPPGAETSASLSLRCFQRYEATLAGQPLDWSRTRPRVRALARLLSVHAGRPVHREELMAALWPESPAHTAGRGLQVAVSALRTVLEPGTGRGRAQVLVRSGEAYMLVLDPGGSCDVQAFDAAAREGLRAAARGEADRAAGALGRALRLYTGELLPEDGPAEWVVPIRERYRNQAVRAAHALAEVELGRSRAAAAVAAAAHALSVDPFQDAVWRLLIAAHRQAGDPVAARHAERRHAQMLDTLGVV</sequence>